<dbReference type="RefSeq" id="WP_086086333.1">
    <property type="nucleotide sequence ID" value="NZ_CP021112.1"/>
</dbReference>
<evidence type="ECO:0000256" key="5">
    <source>
        <dbReference type="ARBA" id="ARBA00022970"/>
    </source>
</evidence>
<dbReference type="PANTHER" id="PTHR11795:SF450">
    <property type="entry name" value="ABC TRANSPORTER PERMEASE PROTEIN"/>
    <property type="match status" value="1"/>
</dbReference>
<feature type="transmembrane region" description="Helical" evidence="9">
    <location>
        <begin position="248"/>
        <end position="266"/>
    </location>
</feature>
<feature type="transmembrane region" description="Helical" evidence="9">
    <location>
        <begin position="88"/>
        <end position="112"/>
    </location>
</feature>
<name>A0A1W6ZKW1_9HYPH</name>
<dbReference type="AlphaFoldDB" id="A0A1W6ZKW1"/>
<dbReference type="STRING" id="1235591.CAK95_02165"/>
<proteinExistence type="inferred from homology"/>
<keyword evidence="7 9" id="KW-0472">Membrane</keyword>
<evidence type="ECO:0000256" key="2">
    <source>
        <dbReference type="ARBA" id="ARBA00022448"/>
    </source>
</evidence>
<keyword evidence="2" id="KW-0813">Transport</keyword>
<evidence type="ECO:0000313" key="10">
    <source>
        <dbReference type="EMBL" id="ARP98016.1"/>
    </source>
</evidence>
<organism evidence="10 11">
    <name type="scientific">Pseudorhodoplanes sinuspersici</name>
    <dbReference type="NCBI Taxonomy" id="1235591"/>
    <lineage>
        <taxon>Bacteria</taxon>
        <taxon>Pseudomonadati</taxon>
        <taxon>Pseudomonadota</taxon>
        <taxon>Alphaproteobacteria</taxon>
        <taxon>Hyphomicrobiales</taxon>
        <taxon>Pseudorhodoplanes</taxon>
    </lineage>
</organism>
<feature type="transmembrane region" description="Helical" evidence="9">
    <location>
        <begin position="192"/>
        <end position="216"/>
    </location>
</feature>
<evidence type="ECO:0000256" key="4">
    <source>
        <dbReference type="ARBA" id="ARBA00022692"/>
    </source>
</evidence>
<sequence>MNTDIFLILCQDGIVNGAVYALLALALILVFAVTRIIFLPQGEFIAFGALTLAMIEEGKVPPTVYLLVVLGVASAVVALWLEPTKNRGWGLVGLLLETIVAPFALLCLTVWLPSREFGLLYSVVLSVAIVTLMGPFIYRVAFQRIADASILTLLIAAIGVHLALTGLGLYFFGPEGSRTTSWVSASLQLGALNISGQSTWIIGVTVVLVAALYLFFSRTLSGKILVATAVNRLGARLVGLPIDRSGRIAFAAAAFIGALAGVLIAPQTTVYYDSGFVIGLKAFIGAIIAGMVSYPVAVVGAIMVGVIESFSSYWSSEYKEIIVFSLMVPILLWRSYSSKHVDEEE</sequence>
<feature type="transmembrane region" description="Helical" evidence="9">
    <location>
        <begin position="150"/>
        <end position="172"/>
    </location>
</feature>
<feature type="transmembrane region" description="Helical" evidence="9">
    <location>
        <begin position="18"/>
        <end position="38"/>
    </location>
</feature>
<keyword evidence="5" id="KW-0029">Amino-acid transport</keyword>
<evidence type="ECO:0000256" key="8">
    <source>
        <dbReference type="ARBA" id="ARBA00037998"/>
    </source>
</evidence>
<dbReference type="OrthoDB" id="8254706at2"/>
<dbReference type="CDD" id="cd06582">
    <property type="entry name" value="TM_PBP1_LivH_like"/>
    <property type="match status" value="1"/>
</dbReference>
<evidence type="ECO:0000256" key="9">
    <source>
        <dbReference type="SAM" id="Phobius"/>
    </source>
</evidence>
<comment type="subcellular location">
    <subcellularLocation>
        <location evidence="1">Cell membrane</location>
        <topology evidence="1">Multi-pass membrane protein</topology>
    </subcellularLocation>
</comment>
<keyword evidence="6 9" id="KW-1133">Transmembrane helix</keyword>
<feature type="transmembrane region" description="Helical" evidence="9">
    <location>
        <begin position="64"/>
        <end position="81"/>
    </location>
</feature>
<dbReference type="Pfam" id="PF02653">
    <property type="entry name" value="BPD_transp_2"/>
    <property type="match status" value="1"/>
</dbReference>
<evidence type="ECO:0000256" key="3">
    <source>
        <dbReference type="ARBA" id="ARBA00022475"/>
    </source>
</evidence>
<evidence type="ECO:0000256" key="6">
    <source>
        <dbReference type="ARBA" id="ARBA00022989"/>
    </source>
</evidence>
<keyword evidence="3" id="KW-1003">Cell membrane</keyword>
<keyword evidence="4 9" id="KW-0812">Transmembrane</keyword>
<feature type="transmembrane region" description="Helical" evidence="9">
    <location>
        <begin position="118"/>
        <end position="138"/>
    </location>
</feature>
<evidence type="ECO:0000256" key="1">
    <source>
        <dbReference type="ARBA" id="ARBA00004651"/>
    </source>
</evidence>
<gene>
    <name evidence="10" type="ORF">CAK95_02165</name>
</gene>
<accession>A0A1W6ZKW1</accession>
<dbReference type="PANTHER" id="PTHR11795">
    <property type="entry name" value="BRANCHED-CHAIN AMINO ACID TRANSPORT SYSTEM PERMEASE PROTEIN LIVH"/>
    <property type="match status" value="1"/>
</dbReference>
<dbReference type="KEGG" id="psin:CAK95_02165"/>
<dbReference type="GO" id="GO:0006865">
    <property type="term" value="P:amino acid transport"/>
    <property type="evidence" value="ECO:0007669"/>
    <property type="project" value="UniProtKB-KW"/>
</dbReference>
<evidence type="ECO:0000256" key="7">
    <source>
        <dbReference type="ARBA" id="ARBA00023136"/>
    </source>
</evidence>
<evidence type="ECO:0000313" key="11">
    <source>
        <dbReference type="Proteomes" id="UP000194137"/>
    </source>
</evidence>
<protein>
    <submittedName>
        <fullName evidence="10">Branched-chain amino acid ABC transporter permease</fullName>
    </submittedName>
</protein>
<keyword evidence="11" id="KW-1185">Reference proteome</keyword>
<dbReference type="EMBL" id="CP021112">
    <property type="protein sequence ID" value="ARP98016.1"/>
    <property type="molecule type" value="Genomic_DNA"/>
</dbReference>
<dbReference type="GO" id="GO:0005886">
    <property type="term" value="C:plasma membrane"/>
    <property type="evidence" value="ECO:0007669"/>
    <property type="project" value="UniProtKB-SubCell"/>
</dbReference>
<dbReference type="GO" id="GO:0022857">
    <property type="term" value="F:transmembrane transporter activity"/>
    <property type="evidence" value="ECO:0007669"/>
    <property type="project" value="InterPro"/>
</dbReference>
<comment type="similarity">
    <text evidence="8">Belongs to the binding-protein-dependent transport system permease family. LivHM subfamily.</text>
</comment>
<feature type="transmembrane region" description="Helical" evidence="9">
    <location>
        <begin position="278"/>
        <end position="306"/>
    </location>
</feature>
<dbReference type="InterPro" id="IPR001851">
    <property type="entry name" value="ABC_transp_permease"/>
</dbReference>
<dbReference type="InterPro" id="IPR052157">
    <property type="entry name" value="BCAA_transport_permease"/>
</dbReference>
<dbReference type="Proteomes" id="UP000194137">
    <property type="component" value="Chromosome"/>
</dbReference>
<reference evidence="10 11" key="1">
    <citation type="submission" date="2017-05" db="EMBL/GenBank/DDBJ databases">
        <title>Full genome sequence of Pseudorhodoplanes sinuspersici.</title>
        <authorList>
            <person name="Dastgheib S.M.M."/>
            <person name="Shavandi M."/>
            <person name="Tirandaz H."/>
        </authorList>
    </citation>
    <scope>NUCLEOTIDE SEQUENCE [LARGE SCALE GENOMIC DNA]</scope>
    <source>
        <strain evidence="10 11">RIPI110</strain>
    </source>
</reference>